<dbReference type="InterPro" id="IPR013901">
    <property type="entry name" value="Anthrone_oxy"/>
</dbReference>
<evidence type="ECO:0000256" key="2">
    <source>
        <dbReference type="ARBA" id="ARBA00022692"/>
    </source>
</evidence>
<evidence type="ECO:0000256" key="5">
    <source>
        <dbReference type="ARBA" id="ARBA00034313"/>
    </source>
</evidence>
<evidence type="ECO:0000256" key="4">
    <source>
        <dbReference type="ARBA" id="ARBA00023136"/>
    </source>
</evidence>
<comment type="subcellular location">
    <subcellularLocation>
        <location evidence="1">Membrane</location>
        <topology evidence="1">Multi-pass membrane protein</topology>
    </subcellularLocation>
</comment>
<keyword evidence="3 6" id="KW-1133">Transmembrane helix</keyword>
<dbReference type="Proteomes" id="UP000758603">
    <property type="component" value="Unassembled WGS sequence"/>
</dbReference>
<reference evidence="7" key="1">
    <citation type="journal article" date="2021" name="Nat. Commun.">
        <title>Genetic determinants of endophytism in the Arabidopsis root mycobiome.</title>
        <authorList>
            <person name="Mesny F."/>
            <person name="Miyauchi S."/>
            <person name="Thiergart T."/>
            <person name="Pickel B."/>
            <person name="Atanasova L."/>
            <person name="Karlsson M."/>
            <person name="Huettel B."/>
            <person name="Barry K.W."/>
            <person name="Haridas S."/>
            <person name="Chen C."/>
            <person name="Bauer D."/>
            <person name="Andreopoulos W."/>
            <person name="Pangilinan J."/>
            <person name="LaButti K."/>
            <person name="Riley R."/>
            <person name="Lipzen A."/>
            <person name="Clum A."/>
            <person name="Drula E."/>
            <person name="Henrissat B."/>
            <person name="Kohler A."/>
            <person name="Grigoriev I.V."/>
            <person name="Martin F.M."/>
            <person name="Hacquard S."/>
        </authorList>
    </citation>
    <scope>NUCLEOTIDE SEQUENCE</scope>
    <source>
        <strain evidence="7">MPI-SDFR-AT-0073</strain>
    </source>
</reference>
<dbReference type="PANTHER" id="PTHR35042">
    <property type="entry name" value="ANTHRONE OXYGENASE ENCC"/>
    <property type="match status" value="1"/>
</dbReference>
<dbReference type="GeneID" id="70128316"/>
<dbReference type="AlphaFoldDB" id="A0A9P8UQY2"/>
<evidence type="ECO:0000313" key="7">
    <source>
        <dbReference type="EMBL" id="KAH6656482.1"/>
    </source>
</evidence>
<dbReference type="OrthoDB" id="5954308at2759"/>
<evidence type="ECO:0000313" key="8">
    <source>
        <dbReference type="Proteomes" id="UP000758603"/>
    </source>
</evidence>
<evidence type="ECO:0000256" key="6">
    <source>
        <dbReference type="SAM" id="Phobius"/>
    </source>
</evidence>
<feature type="transmembrane region" description="Helical" evidence="6">
    <location>
        <begin position="90"/>
        <end position="109"/>
    </location>
</feature>
<name>A0A9P8UQY2_9PEZI</name>
<dbReference type="RefSeq" id="XP_045960716.1">
    <property type="nucleotide sequence ID" value="XM_046099424.1"/>
</dbReference>
<dbReference type="PANTHER" id="PTHR35042:SF1">
    <property type="entry name" value="DUF1772-DOMAIN-CONTAINING PROTEIN"/>
    <property type="match status" value="1"/>
</dbReference>
<dbReference type="GO" id="GO:0016020">
    <property type="term" value="C:membrane"/>
    <property type="evidence" value="ECO:0007669"/>
    <property type="project" value="UniProtKB-SubCell"/>
</dbReference>
<keyword evidence="4 6" id="KW-0472">Membrane</keyword>
<evidence type="ECO:0000256" key="3">
    <source>
        <dbReference type="ARBA" id="ARBA00022989"/>
    </source>
</evidence>
<evidence type="ECO:0000256" key="1">
    <source>
        <dbReference type="ARBA" id="ARBA00004141"/>
    </source>
</evidence>
<evidence type="ECO:0008006" key="9">
    <source>
        <dbReference type="Google" id="ProtNLM"/>
    </source>
</evidence>
<feature type="transmembrane region" description="Helical" evidence="6">
    <location>
        <begin position="60"/>
        <end position="78"/>
    </location>
</feature>
<accession>A0A9P8UQY2</accession>
<organism evidence="7 8">
    <name type="scientific">Truncatella angustata</name>
    <dbReference type="NCBI Taxonomy" id="152316"/>
    <lineage>
        <taxon>Eukaryota</taxon>
        <taxon>Fungi</taxon>
        <taxon>Dikarya</taxon>
        <taxon>Ascomycota</taxon>
        <taxon>Pezizomycotina</taxon>
        <taxon>Sordariomycetes</taxon>
        <taxon>Xylariomycetidae</taxon>
        <taxon>Amphisphaeriales</taxon>
        <taxon>Sporocadaceae</taxon>
        <taxon>Truncatella</taxon>
    </lineage>
</organism>
<gene>
    <name evidence="7" type="ORF">BKA67DRAFT_531752</name>
</gene>
<feature type="transmembrane region" description="Helical" evidence="6">
    <location>
        <begin position="12"/>
        <end position="39"/>
    </location>
</feature>
<protein>
    <recommendedName>
        <fullName evidence="9">DUF1772-domain-containing protein</fullName>
    </recommendedName>
</protein>
<sequence length="168" mass="17848">MSTLSSPVPIMAIASIVASAWASGAGAAISFFTITPILRSSAPREVMLEQWHIAFNLGKAFMPPFAAAIAASYTAVAYTCFTRSLEWRGFAAAGALTIGIVPFTILFILETVGELEGMIARGRQTALKDDEDSEKVRTALGRWSRLNLARAVLPLAGTGSAVWNLLSV</sequence>
<proteinExistence type="inferred from homology"/>
<keyword evidence="2 6" id="KW-0812">Transmembrane</keyword>
<comment type="caution">
    <text evidence="7">The sequence shown here is derived from an EMBL/GenBank/DDBJ whole genome shotgun (WGS) entry which is preliminary data.</text>
</comment>
<comment type="similarity">
    <text evidence="5">Belongs to the anthrone oxygenase family.</text>
</comment>
<dbReference type="EMBL" id="JAGPXC010000002">
    <property type="protein sequence ID" value="KAH6656482.1"/>
    <property type="molecule type" value="Genomic_DNA"/>
</dbReference>
<keyword evidence="8" id="KW-1185">Reference proteome</keyword>
<dbReference type="Pfam" id="PF08592">
    <property type="entry name" value="Anthrone_oxy"/>
    <property type="match status" value="1"/>
</dbReference>